<feature type="binding site" evidence="9">
    <location>
        <position position="34"/>
    </location>
    <ligand>
        <name>ATP</name>
        <dbReference type="ChEBI" id="CHEBI:30616"/>
    </ligand>
</feature>
<evidence type="ECO:0000256" key="7">
    <source>
        <dbReference type="ARBA" id="ARBA00022741"/>
    </source>
</evidence>
<dbReference type="PROSITE" id="PS00565">
    <property type="entry name" value="ARGININOSUCCIN_SYN_2"/>
    <property type="match status" value="1"/>
</dbReference>
<feature type="binding site" evidence="9">
    <location>
        <position position="122"/>
    </location>
    <ligand>
        <name>L-aspartate</name>
        <dbReference type="ChEBI" id="CHEBI:29991"/>
    </ligand>
</feature>
<keyword evidence="4 9" id="KW-0055">Arginine biosynthesis</keyword>
<evidence type="ECO:0000313" key="13">
    <source>
        <dbReference type="Proteomes" id="UP000568751"/>
    </source>
</evidence>
<evidence type="ECO:0000256" key="6">
    <source>
        <dbReference type="ARBA" id="ARBA00022605"/>
    </source>
</evidence>
<comment type="pathway">
    <text evidence="1 9">Amino-acid biosynthesis; L-arginine biosynthesis; L-arginine from L-ornithine and carbamoyl phosphate: step 2/3.</text>
</comment>
<feature type="binding site" evidence="9">
    <location>
        <position position="117"/>
    </location>
    <ligand>
        <name>L-aspartate</name>
        <dbReference type="ChEBI" id="CHEBI:29991"/>
    </ligand>
</feature>
<dbReference type="EMBL" id="JACCHT010000002">
    <property type="protein sequence ID" value="NYT28433.1"/>
    <property type="molecule type" value="Genomic_DNA"/>
</dbReference>
<evidence type="ECO:0000256" key="9">
    <source>
        <dbReference type="HAMAP-Rule" id="MF_00005"/>
    </source>
</evidence>
<keyword evidence="7 9" id="KW-0547">Nucleotide-binding</keyword>
<dbReference type="Pfam" id="PF00764">
    <property type="entry name" value="Arginosuc_synth"/>
    <property type="match status" value="1"/>
</dbReference>
<evidence type="ECO:0000256" key="1">
    <source>
        <dbReference type="ARBA" id="ARBA00004967"/>
    </source>
</evidence>
<dbReference type="SUPFAM" id="SSF52402">
    <property type="entry name" value="Adenine nucleotide alpha hydrolases-like"/>
    <property type="match status" value="1"/>
</dbReference>
<dbReference type="InterPro" id="IPR023434">
    <property type="entry name" value="Arginosuc_synth_type_1_subfam"/>
</dbReference>
<dbReference type="SUPFAM" id="SSF69864">
    <property type="entry name" value="Argininosuccinate synthetase, C-terminal domain"/>
    <property type="match status" value="1"/>
</dbReference>
<evidence type="ECO:0000256" key="2">
    <source>
        <dbReference type="ARBA" id="ARBA00011881"/>
    </source>
</evidence>
<feature type="domain" description="Arginosuccinate synthase-like N-terminal" evidence="10">
    <location>
        <begin position="3"/>
        <end position="164"/>
    </location>
</feature>
<evidence type="ECO:0000259" key="10">
    <source>
        <dbReference type="Pfam" id="PF00764"/>
    </source>
</evidence>
<comment type="similarity">
    <text evidence="9">Belongs to the argininosuccinate synthase family. Type 1 subfamily.</text>
</comment>
<comment type="caution">
    <text evidence="12">The sequence shown here is derived from an EMBL/GenBank/DDBJ whole genome shotgun (WGS) entry which is preliminary data.</text>
</comment>
<evidence type="ECO:0000259" key="11">
    <source>
        <dbReference type="Pfam" id="PF20979"/>
    </source>
</evidence>
<gene>
    <name evidence="9" type="primary">argG</name>
    <name evidence="12" type="ORF">H0A76_11555</name>
</gene>
<protein>
    <recommendedName>
        <fullName evidence="3 9">Argininosuccinate synthase</fullName>
        <ecNumber evidence="3 9">6.3.4.5</ecNumber>
    </recommendedName>
    <alternativeName>
        <fullName evidence="9">Citrulline--aspartate ligase</fullName>
    </alternativeName>
</protein>
<keyword evidence="6 9" id="KW-0028">Amino-acid biosynthesis</keyword>
<feature type="binding site" evidence="9">
    <location>
        <position position="274"/>
    </location>
    <ligand>
        <name>L-citrulline</name>
        <dbReference type="ChEBI" id="CHEBI:57743"/>
    </ligand>
</feature>
<dbReference type="HAMAP" id="MF_00005">
    <property type="entry name" value="Arg_succ_synth_type1"/>
    <property type="match status" value="1"/>
</dbReference>
<feature type="binding site" evidence="9">
    <location>
        <position position="177"/>
    </location>
    <ligand>
        <name>L-citrulline</name>
        <dbReference type="ChEBI" id="CHEBI:57743"/>
    </ligand>
</feature>
<dbReference type="Proteomes" id="UP000568751">
    <property type="component" value="Unassembled WGS sequence"/>
</dbReference>
<feature type="binding site" evidence="9">
    <location>
        <position position="90"/>
    </location>
    <ligand>
        <name>L-citrulline</name>
        <dbReference type="ChEBI" id="CHEBI:57743"/>
    </ligand>
</feature>
<dbReference type="InterPro" id="IPR024074">
    <property type="entry name" value="AS_cat/multimer_dom_body"/>
</dbReference>
<evidence type="ECO:0000256" key="8">
    <source>
        <dbReference type="ARBA" id="ARBA00022840"/>
    </source>
</evidence>
<reference evidence="12 13" key="1">
    <citation type="submission" date="2020-05" db="EMBL/GenBank/DDBJ databases">
        <title>Horizontal transmission and recombination maintain forever young bacterial symbiont genomes.</title>
        <authorList>
            <person name="Russell S.L."/>
            <person name="Pepper-Tunick E."/>
            <person name="Svedberg J."/>
            <person name="Byrne A."/>
            <person name="Ruelas Castillo J."/>
            <person name="Vollmers C."/>
            <person name="Beinart R.A."/>
            <person name="Corbett-Detig R."/>
        </authorList>
    </citation>
    <scope>NUCLEOTIDE SEQUENCE [LARGE SCALE GENOMIC DNA]</scope>
    <source>
        <strain evidence="12">455</strain>
    </source>
</reference>
<feature type="binding site" evidence="9">
    <location>
        <begin position="7"/>
        <end position="15"/>
    </location>
    <ligand>
        <name>ATP</name>
        <dbReference type="ChEBI" id="CHEBI:30616"/>
    </ligand>
</feature>
<dbReference type="GO" id="GO:0000050">
    <property type="term" value="P:urea cycle"/>
    <property type="evidence" value="ECO:0007669"/>
    <property type="project" value="TreeGrafter"/>
</dbReference>
<comment type="catalytic activity">
    <reaction evidence="9">
        <text>L-citrulline + L-aspartate + ATP = 2-(N(omega)-L-arginino)succinate + AMP + diphosphate + H(+)</text>
        <dbReference type="Rhea" id="RHEA:10932"/>
        <dbReference type="ChEBI" id="CHEBI:15378"/>
        <dbReference type="ChEBI" id="CHEBI:29991"/>
        <dbReference type="ChEBI" id="CHEBI:30616"/>
        <dbReference type="ChEBI" id="CHEBI:33019"/>
        <dbReference type="ChEBI" id="CHEBI:57472"/>
        <dbReference type="ChEBI" id="CHEBI:57743"/>
        <dbReference type="ChEBI" id="CHEBI:456215"/>
        <dbReference type="EC" id="6.3.4.5"/>
    </reaction>
</comment>
<dbReference type="NCBIfam" id="NF001770">
    <property type="entry name" value="PRK00509.1"/>
    <property type="match status" value="1"/>
</dbReference>
<dbReference type="PANTHER" id="PTHR11587">
    <property type="entry name" value="ARGININOSUCCINATE SYNTHASE"/>
    <property type="match status" value="1"/>
</dbReference>
<keyword evidence="8 9" id="KW-0067">ATP-binding</keyword>
<dbReference type="Gene3D" id="3.90.1260.10">
    <property type="entry name" value="Argininosuccinate synthetase, chain A, domain 2"/>
    <property type="match status" value="1"/>
</dbReference>
<dbReference type="GO" id="GO:0005524">
    <property type="term" value="F:ATP binding"/>
    <property type="evidence" value="ECO:0007669"/>
    <property type="project" value="UniProtKB-UniRule"/>
</dbReference>
<name>A0A853F356_9GAMM</name>
<feature type="binding site" evidence="9">
    <location>
        <position position="125"/>
    </location>
    <ligand>
        <name>L-citrulline</name>
        <dbReference type="ChEBI" id="CHEBI:57743"/>
    </ligand>
</feature>
<dbReference type="PROSITE" id="PS00564">
    <property type="entry name" value="ARGININOSUCCIN_SYN_1"/>
    <property type="match status" value="1"/>
</dbReference>
<keyword evidence="5 9" id="KW-0436">Ligase</keyword>
<keyword evidence="9" id="KW-0963">Cytoplasm</keyword>
<feature type="domain" description="Arginosuccinate synthase C-terminal" evidence="11">
    <location>
        <begin position="176"/>
        <end position="393"/>
    </location>
</feature>
<evidence type="ECO:0000313" key="12">
    <source>
        <dbReference type="EMBL" id="NYT28433.1"/>
    </source>
</evidence>
<dbReference type="PANTHER" id="PTHR11587:SF2">
    <property type="entry name" value="ARGININOSUCCINATE SYNTHASE"/>
    <property type="match status" value="1"/>
</dbReference>
<dbReference type="GO" id="GO:0006526">
    <property type="term" value="P:L-arginine biosynthetic process"/>
    <property type="evidence" value="ECO:0007669"/>
    <property type="project" value="UniProtKB-UniRule"/>
</dbReference>
<feature type="binding site" evidence="9">
    <location>
        <position position="121"/>
    </location>
    <ligand>
        <name>L-citrulline</name>
        <dbReference type="ChEBI" id="CHEBI:57743"/>
    </ligand>
</feature>
<dbReference type="Gene3D" id="3.40.50.620">
    <property type="entry name" value="HUPs"/>
    <property type="match status" value="1"/>
</dbReference>
<dbReference type="InterPro" id="IPR048267">
    <property type="entry name" value="Arginosuc_syn_N"/>
</dbReference>
<dbReference type="GO" id="GO:0000053">
    <property type="term" value="P:argininosuccinate metabolic process"/>
    <property type="evidence" value="ECO:0007669"/>
    <property type="project" value="TreeGrafter"/>
</dbReference>
<dbReference type="GO" id="GO:0005737">
    <property type="term" value="C:cytoplasm"/>
    <property type="evidence" value="ECO:0007669"/>
    <property type="project" value="UniProtKB-SubCell"/>
</dbReference>
<dbReference type="AlphaFoldDB" id="A0A853F356"/>
<dbReference type="GO" id="GO:0004055">
    <property type="term" value="F:argininosuccinate synthase activity"/>
    <property type="evidence" value="ECO:0007669"/>
    <property type="project" value="UniProtKB-UniRule"/>
</dbReference>
<dbReference type="InterPro" id="IPR048268">
    <property type="entry name" value="Arginosuc_syn_C"/>
</dbReference>
<feature type="binding site" evidence="9">
    <location>
        <position position="115"/>
    </location>
    <ligand>
        <name>ATP</name>
        <dbReference type="ChEBI" id="CHEBI:30616"/>
    </ligand>
</feature>
<comment type="subunit">
    <text evidence="2 9">Homotetramer.</text>
</comment>
<dbReference type="Gene3D" id="1.20.5.470">
    <property type="entry name" value="Single helix bin"/>
    <property type="match status" value="1"/>
</dbReference>
<evidence type="ECO:0000256" key="3">
    <source>
        <dbReference type="ARBA" id="ARBA00012286"/>
    </source>
</evidence>
<dbReference type="CDD" id="cd01999">
    <property type="entry name" value="ASS"/>
    <property type="match status" value="1"/>
</dbReference>
<dbReference type="FunFam" id="3.40.50.620:FF:000019">
    <property type="entry name" value="Argininosuccinate synthase"/>
    <property type="match status" value="1"/>
</dbReference>
<feature type="binding site" evidence="9">
    <location>
        <position position="85"/>
    </location>
    <ligand>
        <name>L-citrulline</name>
        <dbReference type="ChEBI" id="CHEBI:57743"/>
    </ligand>
</feature>
<feature type="binding site" evidence="9">
    <location>
        <position position="186"/>
    </location>
    <ligand>
        <name>L-citrulline</name>
        <dbReference type="ChEBI" id="CHEBI:57743"/>
    </ligand>
</feature>
<evidence type="ECO:0000256" key="5">
    <source>
        <dbReference type="ARBA" id="ARBA00022598"/>
    </source>
</evidence>
<accession>A0A853F356</accession>
<evidence type="ECO:0000256" key="4">
    <source>
        <dbReference type="ARBA" id="ARBA00022571"/>
    </source>
</evidence>
<dbReference type="EC" id="6.3.4.5" evidence="3 9"/>
<feature type="binding site" evidence="9">
    <location>
        <position position="262"/>
    </location>
    <ligand>
        <name>L-citrulline</name>
        <dbReference type="ChEBI" id="CHEBI:57743"/>
    </ligand>
</feature>
<dbReference type="InterPro" id="IPR001518">
    <property type="entry name" value="Arginosuc_synth"/>
</dbReference>
<feature type="binding site" evidence="9">
    <location>
        <position position="121"/>
    </location>
    <ligand>
        <name>L-aspartate</name>
        <dbReference type="ChEBI" id="CHEBI:29991"/>
    </ligand>
</feature>
<comment type="subcellular location">
    <subcellularLocation>
        <location evidence="9">Cytoplasm</location>
    </subcellularLocation>
</comment>
<dbReference type="InterPro" id="IPR018223">
    <property type="entry name" value="Arginosuc_synth_CS"/>
</dbReference>
<dbReference type="FunFam" id="3.90.1260.10:FF:000007">
    <property type="entry name" value="Argininosuccinate synthase"/>
    <property type="match status" value="1"/>
</dbReference>
<dbReference type="InterPro" id="IPR014729">
    <property type="entry name" value="Rossmann-like_a/b/a_fold"/>
</dbReference>
<dbReference type="UniPathway" id="UPA00068">
    <property type="reaction ID" value="UER00113"/>
</dbReference>
<organism evidence="12 13">
    <name type="scientific">Candidatus Thiodubiliella endoseptemdiera</name>
    <dbReference type="NCBI Taxonomy" id="2738886"/>
    <lineage>
        <taxon>Bacteria</taxon>
        <taxon>Pseudomonadati</taxon>
        <taxon>Pseudomonadota</taxon>
        <taxon>Gammaproteobacteria</taxon>
        <taxon>Candidatus Pseudothioglobaceae</taxon>
        <taxon>Candidatus Thiodubiliella</taxon>
    </lineage>
</organism>
<dbReference type="Pfam" id="PF20979">
    <property type="entry name" value="Arginosuc_syn_C"/>
    <property type="match status" value="1"/>
</dbReference>
<sequence length="398" mass="44588">MNKVVLAYSGGLDTSIIVKWLQDTYQCEVVTFTADIGQGEEVEPARAKAKAAGVKDIYIEDLREEFARDFVFPMFRANAIYEGEYLLGTSIARPLISKRLVEIANKVGADAISHGATGKGNDQVRFELNAYALDADIQVIAPWREWELSSRESLMKYAEDHGIEIDYQKQGKKSPYSMDANLLHISYEGDILEDPWAEPEDDMWRWTVSPENAPDKAEYVELTYAKGDIIAINGIAMSPATVMEDLNKRAGVHGIGRDDIVENRFVGMKSRGCYETPAGTVMLKAHRAMESLTLDREAAHLKDELMPKYATMIYNGFWFAPEREMLQAAIDQTQLVVNGIVRLKFYKGNVIVVGRQSSNSLFSEKIATFEEDEGAYNQKDAAGFIKLNALRLRLKALG</sequence>
<proteinExistence type="inferred from homology"/>
<dbReference type="NCBIfam" id="TIGR00032">
    <property type="entry name" value="argG"/>
    <property type="match status" value="1"/>
</dbReference>